<evidence type="ECO:0000256" key="2">
    <source>
        <dbReference type="SAM" id="MobiDB-lite"/>
    </source>
</evidence>
<keyword evidence="1" id="KW-0677">Repeat</keyword>
<organism evidence="4 5">
    <name type="scientific">Sinocyclocheilus grahami</name>
    <name type="common">Dianchi golden-line fish</name>
    <name type="synonym">Barbus grahami</name>
    <dbReference type="NCBI Taxonomy" id="75366"/>
    <lineage>
        <taxon>Eukaryota</taxon>
        <taxon>Metazoa</taxon>
        <taxon>Chordata</taxon>
        <taxon>Craniata</taxon>
        <taxon>Vertebrata</taxon>
        <taxon>Euteleostomi</taxon>
        <taxon>Actinopterygii</taxon>
        <taxon>Neopterygii</taxon>
        <taxon>Teleostei</taxon>
        <taxon>Ostariophysi</taxon>
        <taxon>Cypriniformes</taxon>
        <taxon>Cyprinidae</taxon>
        <taxon>Cyprininae</taxon>
        <taxon>Sinocyclocheilus</taxon>
    </lineage>
</organism>
<dbReference type="Pfam" id="PF00005">
    <property type="entry name" value="ABC_tran"/>
    <property type="match status" value="1"/>
</dbReference>
<feature type="domain" description="ABC transporter" evidence="3">
    <location>
        <begin position="23"/>
        <end position="112"/>
    </location>
</feature>
<evidence type="ECO:0000259" key="3">
    <source>
        <dbReference type="Pfam" id="PF00005"/>
    </source>
</evidence>
<dbReference type="SUPFAM" id="SSF52540">
    <property type="entry name" value="P-loop containing nucleoside triphosphate hydrolases"/>
    <property type="match status" value="1"/>
</dbReference>
<accession>A0A672L748</accession>
<dbReference type="Proteomes" id="UP000472262">
    <property type="component" value="Unassembled WGS sequence"/>
</dbReference>
<dbReference type="InterPro" id="IPR027417">
    <property type="entry name" value="P-loop_NTPase"/>
</dbReference>
<proteinExistence type="predicted"/>
<evidence type="ECO:0000313" key="5">
    <source>
        <dbReference type="Proteomes" id="UP000472262"/>
    </source>
</evidence>
<dbReference type="FunFam" id="3.40.50.300:FF:001197">
    <property type="entry name" value="Putative ATP-binding cassette family ATPase"/>
    <property type="match status" value="1"/>
</dbReference>
<dbReference type="PANTHER" id="PTHR19211">
    <property type="entry name" value="ATP-BINDING TRANSPORT PROTEIN-RELATED"/>
    <property type="match status" value="1"/>
</dbReference>
<reference evidence="4" key="2">
    <citation type="submission" date="2025-09" db="UniProtKB">
        <authorList>
            <consortium name="Ensembl"/>
        </authorList>
    </citation>
    <scope>IDENTIFICATION</scope>
</reference>
<dbReference type="InterPro" id="IPR050611">
    <property type="entry name" value="ABCF"/>
</dbReference>
<dbReference type="InParanoid" id="A0A672L748"/>
<evidence type="ECO:0000256" key="1">
    <source>
        <dbReference type="ARBA" id="ARBA00022737"/>
    </source>
</evidence>
<dbReference type="GO" id="GO:0016887">
    <property type="term" value="F:ATP hydrolysis activity"/>
    <property type="evidence" value="ECO:0007669"/>
    <property type="project" value="InterPro"/>
</dbReference>
<dbReference type="InterPro" id="IPR003439">
    <property type="entry name" value="ABC_transporter-like_ATP-bd"/>
</dbReference>
<dbReference type="PANTHER" id="PTHR19211:SF14">
    <property type="entry name" value="ATP-BINDING CASSETTE SUB-FAMILY F MEMBER 1"/>
    <property type="match status" value="1"/>
</dbReference>
<keyword evidence="5" id="KW-1185">Reference proteome</keyword>
<evidence type="ECO:0000313" key="4">
    <source>
        <dbReference type="Ensembl" id="ENSSGRP00000018181.1"/>
    </source>
</evidence>
<name>A0A672L748_SINGR</name>
<sequence>MFFTILVFSHPANHSPSFFFQEKQTKDAQTRKQQKGKKKSQEEESHEATELLKRNFNLQYQDARKCLGRFGLESHAHTILISKLSGGQKARVVFSELACRQPDVLILDEPTNNLDIESIDALSEAINEYKGAVIIVSHDARLITETQCQLWVVEDQSINQIDGDFEEYKREVLEALGETLVNKPKE</sequence>
<dbReference type="GO" id="GO:0005524">
    <property type="term" value="F:ATP binding"/>
    <property type="evidence" value="ECO:0007669"/>
    <property type="project" value="InterPro"/>
</dbReference>
<feature type="region of interest" description="Disordered" evidence="2">
    <location>
        <begin position="19"/>
        <end position="46"/>
    </location>
</feature>
<dbReference type="AlphaFoldDB" id="A0A672L748"/>
<dbReference type="Ensembl" id="ENSSGRT00000019647.1">
    <property type="protein sequence ID" value="ENSSGRP00000018181.1"/>
    <property type="gene ID" value="ENSSGRG00000011034.1"/>
</dbReference>
<dbReference type="Gene3D" id="3.40.50.300">
    <property type="entry name" value="P-loop containing nucleotide triphosphate hydrolases"/>
    <property type="match status" value="1"/>
</dbReference>
<reference evidence="4" key="1">
    <citation type="submission" date="2025-08" db="UniProtKB">
        <authorList>
            <consortium name="Ensembl"/>
        </authorList>
    </citation>
    <scope>IDENTIFICATION</scope>
</reference>
<protein>
    <recommendedName>
        <fullName evidence="3">ABC transporter domain-containing protein</fullName>
    </recommendedName>
</protein>